<proteinExistence type="inferred from homology"/>
<evidence type="ECO:0000256" key="7">
    <source>
        <dbReference type="ARBA" id="ARBA00023065"/>
    </source>
</evidence>
<dbReference type="InterPro" id="IPR037673">
    <property type="entry name" value="MSC/AndL"/>
</dbReference>
<evidence type="ECO:0000256" key="1">
    <source>
        <dbReference type="ARBA" id="ARBA00004651"/>
    </source>
</evidence>
<comment type="function">
    <text evidence="10">Channel that opens in response to stretch forces in the membrane lipid bilayer. May participate in the regulation of osmotic pressure changes within the cell.</text>
</comment>
<dbReference type="SUPFAM" id="SSF81330">
    <property type="entry name" value="Gated mechanosensitive channel"/>
    <property type="match status" value="1"/>
</dbReference>
<dbReference type="PROSITE" id="PS01327">
    <property type="entry name" value="MSCL"/>
    <property type="match status" value="1"/>
</dbReference>
<dbReference type="PRINTS" id="PR01264">
    <property type="entry name" value="MECHCHANNEL"/>
</dbReference>
<dbReference type="RefSeq" id="WP_379041003.1">
    <property type="nucleotide sequence ID" value="NZ_JBHSKW010000006.1"/>
</dbReference>
<evidence type="ECO:0000256" key="10">
    <source>
        <dbReference type="HAMAP-Rule" id="MF_00115"/>
    </source>
</evidence>
<reference evidence="12" key="1">
    <citation type="journal article" date="2019" name="Int. J. Syst. Evol. Microbiol.">
        <title>The Global Catalogue of Microorganisms (GCM) 10K type strain sequencing project: providing services to taxonomists for standard genome sequencing and annotation.</title>
        <authorList>
            <consortium name="The Broad Institute Genomics Platform"/>
            <consortium name="The Broad Institute Genome Sequencing Center for Infectious Disease"/>
            <person name="Wu L."/>
            <person name="Ma J."/>
        </authorList>
    </citation>
    <scope>NUCLEOTIDE SEQUENCE [LARGE SCALE GENOMIC DNA]</scope>
    <source>
        <strain evidence="12">KCTC 42456</strain>
    </source>
</reference>
<dbReference type="EMBL" id="JBHULV010000005">
    <property type="protein sequence ID" value="MFD2730241.1"/>
    <property type="molecule type" value="Genomic_DNA"/>
</dbReference>
<evidence type="ECO:0000256" key="2">
    <source>
        <dbReference type="ARBA" id="ARBA00007254"/>
    </source>
</evidence>
<dbReference type="Gene3D" id="1.10.1200.120">
    <property type="entry name" value="Large-conductance mechanosensitive channel, MscL, domain 1"/>
    <property type="match status" value="1"/>
</dbReference>
<evidence type="ECO:0000313" key="12">
    <source>
        <dbReference type="Proteomes" id="UP001597546"/>
    </source>
</evidence>
<comment type="subcellular location">
    <subcellularLocation>
        <location evidence="1 10">Cell membrane</location>
        <topology evidence="1 10">Multi-pass membrane protein</topology>
    </subcellularLocation>
</comment>
<keyword evidence="3 10" id="KW-0813">Transport</keyword>
<feature type="transmembrane region" description="Helical" evidence="10">
    <location>
        <begin position="66"/>
        <end position="90"/>
    </location>
</feature>
<keyword evidence="7 10" id="KW-0406">Ion transport</keyword>
<evidence type="ECO:0000256" key="9">
    <source>
        <dbReference type="ARBA" id="ARBA00023303"/>
    </source>
</evidence>
<dbReference type="InterPro" id="IPR019823">
    <property type="entry name" value="Mechanosensitive_channel_CS"/>
</dbReference>
<sequence length="127" mass="13535">MGLVKEFKDFAVKGNVVDLAVAVIIGGAFGKIITSFVADIITPLVLQPALDAANLKNIEELTVFGTVKYGSFLSAVISFIIIALVLFLVIKGINATKKKEVAAPAAVPVPTKEEILLTEIRDILKNK</sequence>
<evidence type="ECO:0000256" key="3">
    <source>
        <dbReference type="ARBA" id="ARBA00022448"/>
    </source>
</evidence>
<keyword evidence="5 10" id="KW-0812">Transmembrane</keyword>
<organism evidence="11 12">
    <name type="scientific">Pedobacter alpinus</name>
    <dbReference type="NCBI Taxonomy" id="1590643"/>
    <lineage>
        <taxon>Bacteria</taxon>
        <taxon>Pseudomonadati</taxon>
        <taxon>Bacteroidota</taxon>
        <taxon>Sphingobacteriia</taxon>
        <taxon>Sphingobacteriales</taxon>
        <taxon>Sphingobacteriaceae</taxon>
        <taxon>Pedobacter</taxon>
    </lineage>
</organism>
<gene>
    <name evidence="10 11" type="primary">mscL</name>
    <name evidence="11" type="ORF">ACFSSE_00840</name>
</gene>
<feature type="transmembrane region" description="Helical" evidence="10">
    <location>
        <begin position="21"/>
        <end position="46"/>
    </location>
</feature>
<dbReference type="Pfam" id="PF01741">
    <property type="entry name" value="MscL"/>
    <property type="match status" value="1"/>
</dbReference>
<dbReference type="InterPro" id="IPR001185">
    <property type="entry name" value="MS_channel"/>
</dbReference>
<evidence type="ECO:0000256" key="6">
    <source>
        <dbReference type="ARBA" id="ARBA00022989"/>
    </source>
</evidence>
<keyword evidence="8 10" id="KW-0472">Membrane</keyword>
<evidence type="ECO:0000256" key="4">
    <source>
        <dbReference type="ARBA" id="ARBA00022475"/>
    </source>
</evidence>
<dbReference type="PANTHER" id="PTHR30266">
    <property type="entry name" value="MECHANOSENSITIVE CHANNEL MSCL"/>
    <property type="match status" value="1"/>
</dbReference>
<evidence type="ECO:0000256" key="8">
    <source>
        <dbReference type="ARBA" id="ARBA00023136"/>
    </source>
</evidence>
<dbReference type="PANTHER" id="PTHR30266:SF2">
    <property type="entry name" value="LARGE-CONDUCTANCE MECHANOSENSITIVE CHANNEL"/>
    <property type="match status" value="1"/>
</dbReference>
<dbReference type="NCBIfam" id="TIGR00220">
    <property type="entry name" value="mscL"/>
    <property type="match status" value="1"/>
</dbReference>
<keyword evidence="9 10" id="KW-0407">Ion channel</keyword>
<evidence type="ECO:0000256" key="5">
    <source>
        <dbReference type="ARBA" id="ARBA00022692"/>
    </source>
</evidence>
<dbReference type="HAMAP" id="MF_00115">
    <property type="entry name" value="MscL"/>
    <property type="match status" value="1"/>
</dbReference>
<dbReference type="Proteomes" id="UP001597546">
    <property type="component" value="Unassembled WGS sequence"/>
</dbReference>
<evidence type="ECO:0000313" key="11">
    <source>
        <dbReference type="EMBL" id="MFD2730241.1"/>
    </source>
</evidence>
<dbReference type="InterPro" id="IPR036019">
    <property type="entry name" value="MscL_channel"/>
</dbReference>
<protein>
    <recommendedName>
        <fullName evidence="10">Large-conductance mechanosensitive channel</fullName>
    </recommendedName>
</protein>
<name>A0ABW5TLR5_9SPHI</name>
<comment type="subunit">
    <text evidence="10">Homopentamer.</text>
</comment>
<comment type="caution">
    <text evidence="11">The sequence shown here is derived from an EMBL/GenBank/DDBJ whole genome shotgun (WGS) entry which is preliminary data.</text>
</comment>
<keyword evidence="4 10" id="KW-1003">Cell membrane</keyword>
<comment type="similarity">
    <text evidence="2 10">Belongs to the MscL family.</text>
</comment>
<keyword evidence="6 10" id="KW-1133">Transmembrane helix</keyword>
<accession>A0ABW5TLR5</accession>
<keyword evidence="12" id="KW-1185">Reference proteome</keyword>